<evidence type="ECO:0000259" key="3">
    <source>
        <dbReference type="Pfam" id="PF02449"/>
    </source>
</evidence>
<proteinExistence type="predicted"/>
<accession>A0ABN4BWL8</accession>
<dbReference type="InterPro" id="IPR017853">
    <property type="entry name" value="GH"/>
</dbReference>
<evidence type="ECO:0000313" key="5">
    <source>
        <dbReference type="Proteomes" id="UP000018934"/>
    </source>
</evidence>
<keyword evidence="2" id="KW-0326">Glycosidase</keyword>
<evidence type="ECO:0000256" key="1">
    <source>
        <dbReference type="ARBA" id="ARBA00022801"/>
    </source>
</evidence>
<keyword evidence="1" id="KW-0378">Hydrolase</keyword>
<sequence>MYILRKTIKMLITISLILVLVAPTTLAGSEPSVSSQRLQDDFSAYVAGSDGSPQWITDDISWEVNNGCFENNSLKKSFAKYDSTVGTDLTFESEVTIQVSQGDKYKSAGISVYSDNNNYWSLALVEGPEAKNEMHYIELQEMFNGQWCVQDYGETKLKVGSYVGDGIEWKYNQPYVLKISLNNKSITGVVCELDGKKIWEKEYIFSSENCTKKGIPALTSAAVETKYDNAKCTINKKVYEVNAVSSYPELKIETDTTISGKKTGFFHTQKIGDKWWVIAPNGNGFIAVGTQRMTYKGIYSEALGYSPYEQNVKSIYGSEEEWAENTAERLNSWGFNLLGIDSAPSLRYRGLAHTVSFGFGSSFSKYGEDYVIYGLDASNHCFPNVFSPKFEYYCDDLARKVIQEDQNDPWLFGYYLDNELSWWGQSFDTTYGLTDLVIKKDKTHTAKIALINWLQNRYGNISSLNKAWGTDYPSFETLGKMTLFTGKNQLAINTDKTDFEKAIIEKYYTITTGAIKKYDKNHMILGSRNACGTEKCYDLVWGIGRNYTDISTFNYYGKVDLQAETAYDQIKVNGVYQNVELSEIFAQIYNKAKQPIMISEWSFPAYDSGLPCTVGAGMRVDTQTERAKAYEIYQKALFNMPFLVGSEFFMWVDPPAEGLTKSYKLDTNYGLVNEKDEPYALVTSVAKATNGNVYSLRN</sequence>
<keyword evidence="5" id="KW-1185">Reference proteome</keyword>
<protein>
    <recommendedName>
        <fullName evidence="3">Glycoside hydrolase family 42 N-terminal domain-containing protein</fullName>
    </recommendedName>
</protein>
<organism evidence="4 5">
    <name type="scientific">Dehalobacter restrictus (strain DSM 9455 / PER-K23)</name>
    <dbReference type="NCBI Taxonomy" id="871738"/>
    <lineage>
        <taxon>Bacteria</taxon>
        <taxon>Bacillati</taxon>
        <taxon>Bacillota</taxon>
        <taxon>Clostridia</taxon>
        <taxon>Eubacteriales</taxon>
        <taxon>Desulfitobacteriaceae</taxon>
        <taxon>Dehalobacter</taxon>
    </lineage>
</organism>
<dbReference type="InterPro" id="IPR013529">
    <property type="entry name" value="Glyco_hydro_42_N"/>
</dbReference>
<reference evidence="4 5" key="1">
    <citation type="journal article" date="2013" name="Stand. Genomic Sci.">
        <title>Complete genome sequence of Dehalobacter restrictus PER-K23(T.).</title>
        <authorList>
            <person name="Kruse T."/>
            <person name="Maillard J."/>
            <person name="Goodwin L."/>
            <person name="Woyke T."/>
            <person name="Teshima H."/>
            <person name="Bruce D."/>
            <person name="Detter C."/>
            <person name="Tapia R."/>
            <person name="Han C."/>
            <person name="Huntemann M."/>
            <person name="Wei C.L."/>
            <person name="Han J."/>
            <person name="Chen A."/>
            <person name="Kyrpides N."/>
            <person name="Szeto E."/>
            <person name="Markowitz V."/>
            <person name="Ivanova N."/>
            <person name="Pagani I."/>
            <person name="Pati A."/>
            <person name="Pitluck S."/>
            <person name="Nolan M."/>
            <person name="Holliger C."/>
            <person name="Smidt H."/>
        </authorList>
    </citation>
    <scope>NUCLEOTIDE SEQUENCE [LARGE SCALE GENOMIC DNA]</scope>
    <source>
        <strain evidence="5">DSM 9455</strain>
    </source>
</reference>
<gene>
    <name evidence="4" type="ORF">DEHRE_09815</name>
</gene>
<dbReference type="Gene3D" id="3.20.20.80">
    <property type="entry name" value="Glycosidases"/>
    <property type="match status" value="1"/>
</dbReference>
<feature type="domain" description="Glycoside hydrolase family 42 N-terminal" evidence="3">
    <location>
        <begin position="386"/>
        <end position="557"/>
    </location>
</feature>
<dbReference type="Pfam" id="PF02449">
    <property type="entry name" value="Glyco_hydro_42"/>
    <property type="match status" value="1"/>
</dbReference>
<dbReference type="EMBL" id="CP007033">
    <property type="protein sequence ID" value="AHF11385.1"/>
    <property type="molecule type" value="Genomic_DNA"/>
</dbReference>
<name>A0ABN4BWL8_DEHRP</name>
<dbReference type="SUPFAM" id="SSF51445">
    <property type="entry name" value="(Trans)glycosidases"/>
    <property type="match status" value="1"/>
</dbReference>
<dbReference type="Proteomes" id="UP000018934">
    <property type="component" value="Chromosome"/>
</dbReference>
<evidence type="ECO:0000313" key="4">
    <source>
        <dbReference type="EMBL" id="AHF11385.1"/>
    </source>
</evidence>
<evidence type="ECO:0000256" key="2">
    <source>
        <dbReference type="ARBA" id="ARBA00023295"/>
    </source>
</evidence>